<dbReference type="Proteomes" id="UP000583387">
    <property type="component" value="Unassembled WGS sequence"/>
</dbReference>
<dbReference type="InterPro" id="IPR049792">
    <property type="entry name" value="PA1414-like"/>
</dbReference>
<evidence type="ECO:0000313" key="1">
    <source>
        <dbReference type="EMBL" id="CAD5109642.1"/>
    </source>
</evidence>
<dbReference type="NCBIfam" id="NF041729">
    <property type="entry name" value="PA1414_fam"/>
    <property type="match status" value="1"/>
</dbReference>
<sequence length="44" mass="5194">MKRRLNAWLSQLGAALGLIEVPRLQPVPVRSDEQRRLAEERRQR</sequence>
<reference evidence="1 2" key="1">
    <citation type="submission" date="2020-08" db="EMBL/GenBank/DDBJ databases">
        <authorList>
            <person name="Criscuolo A."/>
        </authorList>
    </citation>
    <scope>NUCLEOTIDE SEQUENCE [LARGE SCALE GENOMIC DNA]</scope>
    <source>
        <strain evidence="1">CIP111764</strain>
    </source>
</reference>
<dbReference type="AlphaFoldDB" id="A0A7U7ES07"/>
<comment type="caution">
    <text evidence="1">The sequence shown here is derived from an EMBL/GenBank/DDBJ whole genome shotgun (WGS) entry which is preliminary data.</text>
</comment>
<organism evidence="1 2">
    <name type="scientific">Zestomonas carbonaria</name>
    <dbReference type="NCBI Taxonomy" id="2762745"/>
    <lineage>
        <taxon>Bacteria</taxon>
        <taxon>Pseudomonadati</taxon>
        <taxon>Pseudomonadota</taxon>
        <taxon>Gammaproteobacteria</taxon>
        <taxon>Pseudomonadales</taxon>
        <taxon>Pseudomonadaceae</taxon>
        <taxon>Zestomonas</taxon>
    </lineage>
</organism>
<evidence type="ECO:0000313" key="2">
    <source>
        <dbReference type="Proteomes" id="UP000583387"/>
    </source>
</evidence>
<keyword evidence="2" id="KW-1185">Reference proteome</keyword>
<accession>A0A7U7ES07</accession>
<proteinExistence type="predicted"/>
<gene>
    <name evidence="1" type="ORF">PSEWESI4_03948</name>
</gene>
<dbReference type="EMBL" id="CAJFCI010000077">
    <property type="protein sequence ID" value="CAD5109642.1"/>
    <property type="molecule type" value="Genomic_DNA"/>
</dbReference>
<dbReference type="RefSeq" id="WP_268960806.1">
    <property type="nucleotide sequence ID" value="NZ_CAJFCI010000077.1"/>
</dbReference>
<name>A0A7U7ES07_9GAMM</name>
<protein>
    <submittedName>
        <fullName evidence="1">Uncharacterized protein</fullName>
    </submittedName>
</protein>